<evidence type="ECO:0000313" key="2">
    <source>
        <dbReference type="EMBL" id="MBX65510.1"/>
    </source>
</evidence>
<keyword evidence="1" id="KW-0472">Membrane</keyword>
<accession>A0A2P2QEP4</accession>
<name>A0A2P2QEP4_RHIMU</name>
<evidence type="ECO:0000256" key="1">
    <source>
        <dbReference type="SAM" id="Phobius"/>
    </source>
</evidence>
<sequence length="62" mass="6682">MYPIVSTSLLNCTHLQSFSNEAGMVLVVFLSSSIMASLPLLLSCALHVNSDGFYSLPGYGRQ</sequence>
<dbReference type="EMBL" id="GGEC01085026">
    <property type="protein sequence ID" value="MBX65510.1"/>
    <property type="molecule type" value="Transcribed_RNA"/>
</dbReference>
<organism evidence="2">
    <name type="scientific">Rhizophora mucronata</name>
    <name type="common">Asiatic mangrove</name>
    <dbReference type="NCBI Taxonomy" id="61149"/>
    <lineage>
        <taxon>Eukaryota</taxon>
        <taxon>Viridiplantae</taxon>
        <taxon>Streptophyta</taxon>
        <taxon>Embryophyta</taxon>
        <taxon>Tracheophyta</taxon>
        <taxon>Spermatophyta</taxon>
        <taxon>Magnoliopsida</taxon>
        <taxon>eudicotyledons</taxon>
        <taxon>Gunneridae</taxon>
        <taxon>Pentapetalae</taxon>
        <taxon>rosids</taxon>
        <taxon>fabids</taxon>
        <taxon>Malpighiales</taxon>
        <taxon>Rhizophoraceae</taxon>
        <taxon>Rhizophora</taxon>
    </lineage>
</organism>
<reference evidence="2" key="1">
    <citation type="submission" date="2018-02" db="EMBL/GenBank/DDBJ databases">
        <title>Rhizophora mucronata_Transcriptome.</title>
        <authorList>
            <person name="Meera S.P."/>
            <person name="Sreeshan A."/>
            <person name="Augustine A."/>
        </authorList>
    </citation>
    <scope>NUCLEOTIDE SEQUENCE</scope>
    <source>
        <tissue evidence="2">Leaf</tissue>
    </source>
</reference>
<keyword evidence="1" id="KW-1133">Transmembrane helix</keyword>
<protein>
    <submittedName>
        <fullName evidence="2">Uncharacterized protein</fullName>
    </submittedName>
</protein>
<dbReference type="AlphaFoldDB" id="A0A2P2QEP4"/>
<feature type="transmembrane region" description="Helical" evidence="1">
    <location>
        <begin position="24"/>
        <end position="46"/>
    </location>
</feature>
<proteinExistence type="predicted"/>
<keyword evidence="1" id="KW-0812">Transmembrane</keyword>